<comment type="function">
    <text evidence="1">Plays several roles during the time course of infection, including egress of virus particles from the perinuclear space and secondary envelopment of cytoplasmic capsids that bud into specific trans-Golgi network (TGN)-derived membranes.</text>
</comment>
<dbReference type="EMBL" id="KT271457">
    <property type="protein sequence ID" value="ALH44561.1"/>
    <property type="molecule type" value="Genomic_DNA"/>
</dbReference>
<comment type="subcellular location">
    <subcellularLocation>
        <location evidence="2">Host Golgi apparatus</location>
    </subcellularLocation>
    <subcellularLocation>
        <location evidence="3">Host cytoplasm</location>
    </subcellularLocation>
    <subcellularLocation>
        <location evidence="4">Virion</location>
    </subcellularLocation>
</comment>
<reference evidence="24" key="4">
    <citation type="submission" date="2020-07" db="EMBL/GenBank/DDBJ databases">
        <title>Tumor-specific changes in Kaposi sarcoma-associated herpesvirus genomes in Ugandan adults with Kaposi sarcoma.</title>
        <authorList>
            <person name="Goldman J.D."/>
            <person name="Zhao H."/>
            <person name="Pankow A.P."/>
            <person name="Okuku F."/>
            <person name="Schmitt M.W."/>
            <person name="Chen L.H."/>
            <person name="Hill C.A."/>
            <person name="Casper C."/>
            <person name="Phipps W.T."/>
            <person name="Mullins J.I."/>
        </authorList>
    </citation>
    <scope>NUCLEOTIDE SEQUENCE</scope>
    <source>
        <strain evidence="24">U020-B</strain>
        <strain evidence="25">U020-C</strain>
        <strain evidence="26">U020-o1</strain>
        <strain evidence="27">U023-o1</strain>
    </source>
</reference>
<dbReference type="Pfam" id="PF04533">
    <property type="entry name" value="Herpes_U44"/>
    <property type="match status" value="1"/>
</dbReference>
<dbReference type="EMBL" id="KT271455">
    <property type="protein sequence ID" value="ALH44386.1"/>
    <property type="molecule type" value="Genomic_DNA"/>
</dbReference>
<evidence type="ECO:0000313" key="24">
    <source>
        <dbReference type="EMBL" id="QLI56028.1"/>
    </source>
</evidence>
<dbReference type="EMBL" id="KT271462">
    <property type="protein sequence ID" value="ALH45001.1"/>
    <property type="molecule type" value="Genomic_DNA"/>
</dbReference>
<evidence type="ECO:0000256" key="5">
    <source>
        <dbReference type="ARBA" id="ARBA00006551"/>
    </source>
</evidence>
<dbReference type="EMBL" id="MT510667">
    <property type="protein sequence ID" value="QLI56117.1"/>
    <property type="molecule type" value="Genomic_DNA"/>
</dbReference>
<organismHost>
    <name type="scientific">Homo sapiens</name>
    <name type="common">Human</name>
    <dbReference type="NCBI Taxonomy" id="9606"/>
</organismHost>
<keyword evidence="6" id="KW-0597">Phosphoprotein</keyword>
<dbReference type="EMBL" id="MT510669">
    <property type="protein sequence ID" value="QLI56295.1"/>
    <property type="molecule type" value="Genomic_DNA"/>
</dbReference>
<evidence type="ECO:0000313" key="22">
    <source>
        <dbReference type="EMBL" id="ALH45525.1"/>
    </source>
</evidence>
<feature type="region of interest" description="Disordered" evidence="12">
    <location>
        <begin position="185"/>
        <end position="227"/>
    </location>
</feature>
<dbReference type="EMBL" id="KT271464">
    <property type="protein sequence ID" value="ALH45175.1"/>
    <property type="molecule type" value="Genomic_DNA"/>
</dbReference>
<evidence type="ECO:0000256" key="3">
    <source>
        <dbReference type="ARBA" id="ARBA00004192"/>
    </source>
</evidence>
<sequence length="227" mass="24623">MSSPWYTWTCCGINLFGRGNHAYKRLGDPLEGFPERWRQEIDLGLPPGVCLGDVVQSNLGTTALHQTYLLAVQSNKITDYLKRFDVAKIPAGCQETVKTQVKKLQSIQNVVWNTMLALAVGEITVDDSALQSLLNKRAGECVSLMEMEKLATAMASDDSVIWASEISHSLSEPTSVLPLTPAVTRQPEATLPKPPTEDPSVSAMHSSIPPRPSSTLEETTVSAIGST</sequence>
<evidence type="ECO:0000313" key="18">
    <source>
        <dbReference type="EMBL" id="ALH44825.1"/>
    </source>
</evidence>
<dbReference type="EMBL" id="MT510668">
    <property type="protein sequence ID" value="QLI56206.1"/>
    <property type="molecule type" value="Genomic_DNA"/>
</dbReference>
<dbReference type="EMBL" id="KT271454">
    <property type="protein sequence ID" value="ALH44298.1"/>
    <property type="molecule type" value="Genomic_DNA"/>
</dbReference>
<reference evidence="18" key="1">
    <citation type="journal article" date="2015" name="J. Virol.">
        <title>Whole-Genome Sequencing of Kaposi's Sarcoma-Associated Herpesvirus from Zambian Kaposi's Sarcoma Biopsy Specimens Reveals Unique Viral Diversity.</title>
        <authorList>
            <person name="Olp L.N."/>
            <person name="Jeanniard A."/>
            <person name="Marimo C."/>
            <person name="West J.T."/>
            <person name="Wood C."/>
        </authorList>
    </citation>
    <scope>NUCLEOTIDE SEQUENCE</scope>
    <source>
        <strain evidence="13">ZM027</strain>
        <strain evidence="14">ZM091</strain>
        <strain evidence="15">ZM095</strain>
        <strain evidence="16">ZM102</strain>
        <strain evidence="17">ZM108</strain>
        <strain evidence="18">ZM114</strain>
        <strain evidence="19">ZM117</strain>
        <strain evidence="20">ZM121</strain>
        <strain evidence="21">ZM128</strain>
        <strain evidence="22">ZM130</strain>
    </source>
</reference>
<keyword evidence="9" id="KW-0564">Palmitate</keyword>
<dbReference type="GO" id="GO:0044177">
    <property type="term" value="C:host cell Golgi apparatus"/>
    <property type="evidence" value="ECO:0007669"/>
    <property type="project" value="UniProtKB-SubCell"/>
</dbReference>
<evidence type="ECO:0000313" key="23">
    <source>
        <dbReference type="EMBL" id="QKE51473.1"/>
    </source>
</evidence>
<evidence type="ECO:0000256" key="8">
    <source>
        <dbReference type="ARBA" id="ARBA00022844"/>
    </source>
</evidence>
<reference evidence="24" key="3">
    <citation type="submission" date="2020-05" db="EMBL/GenBank/DDBJ databases">
        <authorList>
            <person name="Santiago J.C.A."/>
        </authorList>
    </citation>
    <scope>NUCLEOTIDE SEQUENCE</scope>
    <source>
        <strain evidence="24">U020-B</strain>
        <strain evidence="25">U020-C</strain>
        <strain evidence="26">U020-o1</strain>
        <strain evidence="27">U023-o1</strain>
    </source>
</reference>
<evidence type="ECO:0000256" key="6">
    <source>
        <dbReference type="ARBA" id="ARBA00022553"/>
    </source>
</evidence>
<name>A0A0N9SCS9_HHV8</name>
<organism evidence="18">
    <name type="scientific">Human herpesvirus 8</name>
    <name type="common">HHV-8</name>
    <name type="synonym">Kaposi's sarcoma-associated herpesvirus</name>
    <dbReference type="NCBI Taxonomy" id="37296"/>
    <lineage>
        <taxon>Viruses</taxon>
        <taxon>Duplodnaviria</taxon>
        <taxon>Heunggongvirae</taxon>
        <taxon>Peploviricota</taxon>
        <taxon>Herviviricetes</taxon>
        <taxon>Herpesvirales</taxon>
        <taxon>Orthoherpesviridae</taxon>
        <taxon>Gammaherpesvirinae</taxon>
        <taxon>Rhadinovirus</taxon>
        <taxon>Rhadinovirus humangamma8</taxon>
    </lineage>
</organism>
<evidence type="ECO:0000313" key="27">
    <source>
        <dbReference type="EMBL" id="QLI56295.1"/>
    </source>
</evidence>
<evidence type="ECO:0000256" key="7">
    <source>
        <dbReference type="ARBA" id="ARBA00022812"/>
    </source>
</evidence>
<protein>
    <submittedName>
        <fullName evidence="18">ORF55</fullName>
    </submittedName>
</protein>
<proteinExistence type="inferred from homology"/>
<evidence type="ECO:0000256" key="11">
    <source>
        <dbReference type="ARBA" id="ARBA00023288"/>
    </source>
</evidence>
<comment type="similarity">
    <text evidence="5">Belongs to the herpesviridae UL51 family.</text>
</comment>
<evidence type="ECO:0000313" key="25">
    <source>
        <dbReference type="EMBL" id="QLI56117.1"/>
    </source>
</evidence>
<dbReference type="EMBL" id="KT271456">
    <property type="protein sequence ID" value="ALH44474.1"/>
    <property type="molecule type" value="Genomic_DNA"/>
</dbReference>
<evidence type="ECO:0000256" key="9">
    <source>
        <dbReference type="ARBA" id="ARBA00023139"/>
    </source>
</evidence>
<keyword evidence="7" id="KW-1040">Host Golgi apparatus</keyword>
<evidence type="ECO:0000256" key="12">
    <source>
        <dbReference type="SAM" id="MobiDB-lite"/>
    </source>
</evidence>
<dbReference type="EMBL" id="MK876734">
    <property type="protein sequence ID" value="QKE51473.1"/>
    <property type="molecule type" value="Genomic_DNA"/>
</dbReference>
<reference evidence="23" key="2">
    <citation type="submission" date="2019-04" db="EMBL/GenBank/DDBJ databases">
        <title>Spread of a new Kaposi's sarcoma-associated herpesvirus variant driving severe pathologies in men who have sex with men.</title>
        <authorList>
            <person name="Jary A."/>
            <person name="Leducq V."/>
            <person name="Desire N."/>
            <person name="Palich R."/>
            <person name="Joly V."/>
            <person name="Canestri A."/>
            <person name="Gothland A."/>
            <person name="Lambert-Niclot S."/>
            <person name="Surgers L."/>
            <person name="Amiel C."/>
            <person name="Descamps D."/>
            <person name="Spano J.-P."/>
            <person name="Katlama C."/>
            <person name="Calvez V."/>
            <person name="Marcelin A.-G."/>
        </authorList>
    </citation>
    <scope>NUCLEOTIDE SEQUENCE</scope>
    <source>
        <strain evidence="23">P072_MCD</strain>
    </source>
</reference>
<evidence type="ECO:0000313" key="17">
    <source>
        <dbReference type="EMBL" id="ALH44737.1"/>
    </source>
</evidence>
<evidence type="ECO:0000313" key="21">
    <source>
        <dbReference type="EMBL" id="ALH45439.1"/>
    </source>
</evidence>
<dbReference type="GO" id="GO:0044423">
    <property type="term" value="C:virion component"/>
    <property type="evidence" value="ECO:0007669"/>
    <property type="project" value="UniProtKB-KW"/>
</dbReference>
<evidence type="ECO:0000256" key="1">
    <source>
        <dbReference type="ARBA" id="ARBA00001991"/>
    </source>
</evidence>
<accession>A0A0N9SCS9</accession>
<dbReference type="EMBL" id="KT271468">
    <property type="protein sequence ID" value="ALH45525.1"/>
    <property type="molecule type" value="Genomic_DNA"/>
</dbReference>
<evidence type="ECO:0000313" key="15">
    <source>
        <dbReference type="EMBL" id="ALH44474.1"/>
    </source>
</evidence>
<dbReference type="EMBL" id="KT271459">
    <property type="protein sequence ID" value="ALH44737.1"/>
    <property type="molecule type" value="Genomic_DNA"/>
</dbReference>
<evidence type="ECO:0000256" key="10">
    <source>
        <dbReference type="ARBA" id="ARBA00023200"/>
    </source>
</evidence>
<dbReference type="EMBL" id="KT271467">
    <property type="protein sequence ID" value="ALH45439.1"/>
    <property type="molecule type" value="Genomic_DNA"/>
</dbReference>
<evidence type="ECO:0000256" key="4">
    <source>
        <dbReference type="ARBA" id="ARBA00004328"/>
    </source>
</evidence>
<evidence type="ECO:0000313" key="19">
    <source>
        <dbReference type="EMBL" id="ALH45001.1"/>
    </source>
</evidence>
<evidence type="ECO:0000313" key="16">
    <source>
        <dbReference type="EMBL" id="ALH44561.1"/>
    </source>
</evidence>
<feature type="compositionally biased region" description="Polar residues" evidence="12">
    <location>
        <begin position="213"/>
        <end position="227"/>
    </location>
</feature>
<dbReference type="InterPro" id="IPR007619">
    <property type="entry name" value="Herpes_U44"/>
</dbReference>
<evidence type="ECO:0000313" key="26">
    <source>
        <dbReference type="EMBL" id="QLI56206.1"/>
    </source>
</evidence>
<evidence type="ECO:0000256" key="2">
    <source>
        <dbReference type="ARBA" id="ARBA00004136"/>
    </source>
</evidence>
<dbReference type="EMBL" id="MT510666">
    <property type="protein sequence ID" value="QLI56028.1"/>
    <property type="molecule type" value="Genomic_DNA"/>
</dbReference>
<dbReference type="EMBL" id="KT271460">
    <property type="protein sequence ID" value="ALH44825.1"/>
    <property type="molecule type" value="Genomic_DNA"/>
</dbReference>
<evidence type="ECO:0000313" key="20">
    <source>
        <dbReference type="EMBL" id="ALH45175.1"/>
    </source>
</evidence>
<keyword evidence="10" id="KW-1035">Host cytoplasm</keyword>
<gene>
    <name evidence="18" type="primary">ORF55</name>
</gene>
<keyword evidence="8" id="KW-0946">Virion</keyword>
<evidence type="ECO:0000313" key="14">
    <source>
        <dbReference type="EMBL" id="ALH44386.1"/>
    </source>
</evidence>
<keyword evidence="11" id="KW-0449">Lipoprotein</keyword>
<evidence type="ECO:0000313" key="13">
    <source>
        <dbReference type="EMBL" id="ALH44298.1"/>
    </source>
</evidence>